<sequence>MMKNDASFIAEAPFSIRSYGKGELAMCYIRNVAQQSAVNLFNEWIRTAPGLEQRLLATGMNPAARRYTPAQVRLMVSVFGEP</sequence>
<reference evidence="1" key="2">
    <citation type="journal article" date="2018" name="BMC Genomics">
        <title>Whole genome sequencing and function prediction of 133 gut anaerobes isolated from chicken caecum in pure cultures.</title>
        <authorList>
            <person name="Medvecky M."/>
            <person name="Cejkova D."/>
            <person name="Polansky O."/>
            <person name="Karasova D."/>
            <person name="Kubasova T."/>
            <person name="Cizek A."/>
            <person name="Rychlik I."/>
        </authorList>
    </citation>
    <scope>NUCLEOTIDE SEQUENCE</scope>
    <source>
        <strain evidence="1">An43</strain>
    </source>
</reference>
<gene>
    <name evidence="1" type="ORF">B5F97_17070</name>
    <name evidence="3" type="ORF">DWW09_09990</name>
    <name evidence="2" type="ORF">DWX38_06260</name>
</gene>
<dbReference type="AlphaFoldDB" id="A0A1Y3YJQ9"/>
<evidence type="ECO:0000313" key="6">
    <source>
        <dbReference type="Proteomes" id="UP000285159"/>
    </source>
</evidence>
<name>A0A1Y3YJQ9_9BACE</name>
<dbReference type="Proteomes" id="UP000284366">
    <property type="component" value="Unassembled WGS sequence"/>
</dbReference>
<reference evidence="4" key="1">
    <citation type="submission" date="2017-04" db="EMBL/GenBank/DDBJ databases">
        <title>Function of individual gut microbiota members based on whole genome sequencing of pure cultures obtained from chicken caecum.</title>
        <authorList>
            <person name="Medvecky M."/>
            <person name="Cejkova D."/>
            <person name="Polansky O."/>
            <person name="Karasova D."/>
            <person name="Kubasova T."/>
            <person name="Cizek A."/>
            <person name="Rychlik I."/>
        </authorList>
    </citation>
    <scope>NUCLEOTIDE SEQUENCE [LARGE SCALE GENOMIC DNA]</scope>
    <source>
        <strain evidence="4">An43</strain>
    </source>
</reference>
<proteinExistence type="predicted"/>
<dbReference type="EMBL" id="NFII01000025">
    <property type="protein sequence ID" value="OUN98095.1"/>
    <property type="molecule type" value="Genomic_DNA"/>
</dbReference>
<dbReference type="RefSeq" id="WP_022217563.1">
    <property type="nucleotide sequence ID" value="NZ_CABIZW010000005.1"/>
</dbReference>
<evidence type="ECO:0000313" key="4">
    <source>
        <dbReference type="Proteomes" id="UP000195386"/>
    </source>
</evidence>
<protein>
    <submittedName>
        <fullName evidence="2">DUF4248 domain-containing protein</fullName>
    </submittedName>
</protein>
<dbReference type="Proteomes" id="UP000285159">
    <property type="component" value="Unassembled WGS sequence"/>
</dbReference>
<reference evidence="5 6" key="3">
    <citation type="submission" date="2018-08" db="EMBL/GenBank/DDBJ databases">
        <title>A genome reference for cultivated species of the human gut microbiota.</title>
        <authorList>
            <person name="Zou Y."/>
            <person name="Xue W."/>
            <person name="Luo G."/>
        </authorList>
    </citation>
    <scope>NUCLEOTIDE SEQUENCE [LARGE SCALE GENOMIC DNA]</scope>
    <source>
        <strain evidence="3 5">AF14-27</strain>
        <strain evidence="2 6">AF19-1AC</strain>
    </source>
</reference>
<evidence type="ECO:0000313" key="2">
    <source>
        <dbReference type="EMBL" id="RGT34564.1"/>
    </source>
</evidence>
<evidence type="ECO:0000313" key="5">
    <source>
        <dbReference type="Proteomes" id="UP000284366"/>
    </source>
</evidence>
<dbReference type="Pfam" id="PF14053">
    <property type="entry name" value="DUF4248"/>
    <property type="match status" value="1"/>
</dbReference>
<evidence type="ECO:0000313" key="1">
    <source>
        <dbReference type="EMBL" id="OUN98095.1"/>
    </source>
</evidence>
<dbReference type="EMBL" id="QRWP01000003">
    <property type="protein sequence ID" value="RGT34564.1"/>
    <property type="molecule type" value="Genomic_DNA"/>
</dbReference>
<evidence type="ECO:0000313" key="3">
    <source>
        <dbReference type="EMBL" id="RGV53562.1"/>
    </source>
</evidence>
<accession>A0A1Y3YJQ9</accession>
<comment type="caution">
    <text evidence="1">The sequence shown here is derived from an EMBL/GenBank/DDBJ whole genome shotgun (WGS) entry which is preliminary data.</text>
</comment>
<dbReference type="InterPro" id="IPR025342">
    <property type="entry name" value="DUF4248"/>
</dbReference>
<organism evidence="1 4">
    <name type="scientific">Bacteroides clarus</name>
    <dbReference type="NCBI Taxonomy" id="626929"/>
    <lineage>
        <taxon>Bacteria</taxon>
        <taxon>Pseudomonadati</taxon>
        <taxon>Bacteroidota</taxon>
        <taxon>Bacteroidia</taxon>
        <taxon>Bacteroidales</taxon>
        <taxon>Bacteroidaceae</taxon>
        <taxon>Bacteroides</taxon>
    </lineage>
</organism>
<dbReference type="Proteomes" id="UP000195386">
    <property type="component" value="Unassembled WGS sequence"/>
</dbReference>
<dbReference type="GeneID" id="61678614"/>
<dbReference type="EMBL" id="QRZG01000015">
    <property type="protein sequence ID" value="RGV53562.1"/>
    <property type="molecule type" value="Genomic_DNA"/>
</dbReference>